<dbReference type="RefSeq" id="WP_062179586.1">
    <property type="nucleotide sequence ID" value="NZ_BBXL01000007.1"/>
</dbReference>
<evidence type="ECO:0000313" key="5">
    <source>
        <dbReference type="EMBL" id="SHF53052.1"/>
    </source>
</evidence>
<dbReference type="InterPro" id="IPR006176">
    <property type="entry name" value="3-OHacyl-CoA_DH_NAD-bd"/>
</dbReference>
<dbReference type="GO" id="GO:0006631">
    <property type="term" value="P:fatty acid metabolic process"/>
    <property type="evidence" value="ECO:0007669"/>
    <property type="project" value="InterPro"/>
</dbReference>
<reference evidence="6" key="1">
    <citation type="submission" date="2016-11" db="EMBL/GenBank/DDBJ databases">
        <authorList>
            <person name="Varghese N."/>
            <person name="Submissions S."/>
        </authorList>
    </citation>
    <scope>NUCLEOTIDE SEQUENCE [LARGE SCALE GENOMIC DNA]</scope>
    <source>
        <strain evidence="6">DSM 27370</strain>
    </source>
</reference>
<dbReference type="SUPFAM" id="SSF48179">
    <property type="entry name" value="6-phosphogluconate dehydrogenase C-terminal domain-like"/>
    <property type="match status" value="1"/>
</dbReference>
<evidence type="ECO:0000259" key="3">
    <source>
        <dbReference type="Pfam" id="PF00725"/>
    </source>
</evidence>
<dbReference type="GO" id="GO:0016616">
    <property type="term" value="F:oxidoreductase activity, acting on the CH-OH group of donors, NAD or NADP as acceptor"/>
    <property type="evidence" value="ECO:0007669"/>
    <property type="project" value="InterPro"/>
</dbReference>
<feature type="site" description="Important for catalytic activity" evidence="2">
    <location>
        <position position="166"/>
    </location>
</feature>
<protein>
    <submittedName>
        <fullName evidence="5">3-hydroxybutyryl-CoA dehydrogenase</fullName>
    </submittedName>
</protein>
<dbReference type="GO" id="GO:0070403">
    <property type="term" value="F:NAD+ binding"/>
    <property type="evidence" value="ECO:0007669"/>
    <property type="project" value="InterPro"/>
</dbReference>
<gene>
    <name evidence="5" type="ORF">SAMN05444362_107138</name>
</gene>
<dbReference type="InterPro" id="IPR008927">
    <property type="entry name" value="6-PGluconate_DH-like_C_sf"/>
</dbReference>
<dbReference type="AlphaFoldDB" id="A0A1M5CF53"/>
<dbReference type="Pfam" id="PF02737">
    <property type="entry name" value="3HCDH_N"/>
    <property type="match status" value="1"/>
</dbReference>
<dbReference type="PANTHER" id="PTHR48075">
    <property type="entry name" value="3-HYDROXYACYL-COA DEHYDROGENASE FAMILY PROTEIN"/>
    <property type="match status" value="1"/>
</dbReference>
<evidence type="ECO:0000256" key="2">
    <source>
        <dbReference type="PIRSR" id="PIRSR000105-1"/>
    </source>
</evidence>
<dbReference type="InterPro" id="IPR013328">
    <property type="entry name" value="6PGD_dom2"/>
</dbReference>
<evidence type="ECO:0000259" key="4">
    <source>
        <dbReference type="Pfam" id="PF02737"/>
    </source>
</evidence>
<feature type="domain" description="3-hydroxyacyl-CoA dehydrogenase NAD binding" evidence="4">
    <location>
        <begin position="26"/>
        <end position="209"/>
    </location>
</feature>
<dbReference type="SUPFAM" id="SSF51735">
    <property type="entry name" value="NAD(P)-binding Rossmann-fold domains"/>
    <property type="match status" value="1"/>
</dbReference>
<accession>A0A1M5CF53</accession>
<feature type="domain" description="3-hydroxyacyl-CoA dehydrogenase C-terminal" evidence="3">
    <location>
        <begin position="212"/>
        <end position="308"/>
    </location>
</feature>
<keyword evidence="6" id="KW-1185">Reference proteome</keyword>
<dbReference type="EMBL" id="FQUC01000007">
    <property type="protein sequence ID" value="SHF53052.1"/>
    <property type="molecule type" value="Genomic_DNA"/>
</dbReference>
<organism evidence="5 6">
    <name type="scientific">Dysgonomonas macrotermitis</name>
    <dbReference type="NCBI Taxonomy" id="1346286"/>
    <lineage>
        <taxon>Bacteria</taxon>
        <taxon>Pseudomonadati</taxon>
        <taxon>Bacteroidota</taxon>
        <taxon>Bacteroidia</taxon>
        <taxon>Bacteroidales</taxon>
        <taxon>Dysgonomonadaceae</taxon>
        <taxon>Dysgonomonas</taxon>
    </lineage>
</organism>
<proteinExistence type="predicted"/>
<dbReference type="PANTHER" id="PTHR48075:SF5">
    <property type="entry name" value="3-HYDROXYBUTYRYL-COA DEHYDROGENASE"/>
    <property type="match status" value="1"/>
</dbReference>
<dbReference type="OrthoDB" id="9771883at2"/>
<evidence type="ECO:0000313" key="6">
    <source>
        <dbReference type="Proteomes" id="UP000184480"/>
    </source>
</evidence>
<dbReference type="Pfam" id="PF00725">
    <property type="entry name" value="3HCDH"/>
    <property type="match status" value="1"/>
</dbReference>
<sequence>MAEIKEPIEGYGLSKKQGERALFSRIGVVGCGRDGRSIVNLTAQSGLEVVFIEISQEKIQDALSEIEHSLDTKIENWGLTQSEKRATMGRITGSLDYNDLKDCDFVIECIRYEANGERSIALRKEVFRRLEEVLAPDAVIATNATTVIISELSADLVHKERCVSIHFPMSHSDARLLEIVKGIFTTSEVLEKVIRFAHLIKHIPVEVRESSGLVSMRLMVVMLNEACHILMENLASLEDIDKEFTIIYGQRYGIFELADLQGIEKIVMLMEDMFREYGDKKYKASPILWRLYHSKQYGVKERRGFYIYDETGKRLGVNNLI</sequence>
<dbReference type="Gene3D" id="3.40.50.720">
    <property type="entry name" value="NAD(P)-binding Rossmann-like Domain"/>
    <property type="match status" value="1"/>
</dbReference>
<dbReference type="InterPro" id="IPR006108">
    <property type="entry name" value="3HC_DH_C"/>
</dbReference>
<dbReference type="STRING" id="1346286.SAMN05444362_107138"/>
<dbReference type="Gene3D" id="1.10.1040.10">
    <property type="entry name" value="N-(1-d-carboxylethyl)-l-norvaline Dehydrogenase, domain 2"/>
    <property type="match status" value="1"/>
</dbReference>
<evidence type="ECO:0000256" key="1">
    <source>
        <dbReference type="ARBA" id="ARBA00023002"/>
    </source>
</evidence>
<dbReference type="InterPro" id="IPR022694">
    <property type="entry name" value="3-OHacyl-CoA_DH"/>
</dbReference>
<keyword evidence="1" id="KW-0560">Oxidoreductase</keyword>
<name>A0A1M5CF53_9BACT</name>
<dbReference type="PIRSF" id="PIRSF000105">
    <property type="entry name" value="HCDH"/>
    <property type="match status" value="1"/>
</dbReference>
<dbReference type="Proteomes" id="UP000184480">
    <property type="component" value="Unassembled WGS sequence"/>
</dbReference>
<dbReference type="InterPro" id="IPR036291">
    <property type="entry name" value="NAD(P)-bd_dom_sf"/>
</dbReference>